<dbReference type="Gene3D" id="3.40.50.720">
    <property type="entry name" value="NAD(P)-binding Rossmann-like Domain"/>
    <property type="match status" value="1"/>
</dbReference>
<evidence type="ECO:0000256" key="14">
    <source>
        <dbReference type="ARBA" id="ARBA00052745"/>
    </source>
</evidence>
<keyword evidence="10" id="KW-0511">Multifunctional enzyme</keyword>
<dbReference type="Pfam" id="PF16197">
    <property type="entry name" value="KAsynt_C_assoc"/>
    <property type="match status" value="1"/>
</dbReference>
<organism evidence="23 24">
    <name type="scientific">Bordetella ansorpii</name>
    <dbReference type="NCBI Taxonomy" id="288768"/>
    <lineage>
        <taxon>Bacteria</taxon>
        <taxon>Pseudomonadati</taxon>
        <taxon>Pseudomonadota</taxon>
        <taxon>Betaproteobacteria</taxon>
        <taxon>Burkholderiales</taxon>
        <taxon>Alcaligenaceae</taxon>
        <taxon>Bordetella</taxon>
    </lineage>
</organism>
<comment type="cofactor">
    <cofactor evidence="1">
        <name>NADP(+)</name>
        <dbReference type="ChEBI" id="CHEBI:58349"/>
    </cofactor>
</comment>
<dbReference type="PROSITE" id="PS00606">
    <property type="entry name" value="KS3_1"/>
    <property type="match status" value="1"/>
</dbReference>
<dbReference type="SUPFAM" id="SSF51735">
    <property type="entry name" value="NAD(P)-binding Rossmann-fold domains"/>
    <property type="match status" value="2"/>
</dbReference>
<evidence type="ECO:0000256" key="5">
    <source>
        <dbReference type="ARBA" id="ARBA00022679"/>
    </source>
</evidence>
<sequence>MNDRDPAFEDDDDGLAIAIVGMAGRFPGAADVDALWRNVAAGVEAIQRYTDAQLTEHGVPLARRDDPAFVAAGAVLPDLDGFDAAFFGYSARQAQLLDPQQRFFLETAVHALEDAGYYGRSQPARVGVYAGSGVNQYAWRNLLPAGMTQGDDATLAAILNGNDKDALCTRVAYELDLRGPAVSVQTACSTSLVAVHLACQSLLNYEADLALAGGVSLNLGQWEGYYHQVGSIRSPDGYCRAFDARAAGTVSGSGAAAVVLKRLSDARDDGDNVLAVIKGSAINNDGSGKAGYTAPSTEGQARVILAAQAAAGVAADSIGYVEAHGTGTALGDPIEIAALTRAFGQSPGRAGQCGIGSIKTQIGHLDAAAGVTGLIKAVQALRHATLPPTLNFQTPNPEIDFAAGPFRVLTQAETWPVGPLPRRAGVSSFGIGGTNAHVVLEEAPARPAARAPRRRWQVLPVSARSAAALDGAQARLGDRLAQGDVAAADAAWTLQQGRREFDWRGYTLMATDGQTLAPYRPAAARHEAPQVAMLFPGQGSQHAGMAVALYQEEPAFRATVDECCAILQPLLGLDLRRPMFATGPAAREAAAELARTALTQPALFVIEYALARLWMSWGVQPTLMLGHSVGEYVAACLSGVFPLPDALSLIAARGRLMQQLPAGAMLAVPLSPDQAARWTGADCGIAAVNAGNLCVLSGTPQAIETAEQGLAAQGIEARRLTVSHAFHSPMVEPVLDTFAALVEGVPRQPPSIPWISNLSGQPITTQDAVDPRYWARHLRGTVQFALGLDTLLAEPGRVLLETGPGAVLTALARRHPRAADAAAVLASLPTPRDAADAAQCCAQTVGRLWCAGVPLDWSAYQGTDGRRVSLPGYPFERRSYWIEGAETGTQAPRANDTPGDSRPVEAWFEQPCWTQAAPLADGAAPAPGHWLLFGQHDALTAALRARLERLGADIVFIERAARYEVQSASHYALRPGAAEDMARLLDALGDRDTPLAGVVHAWSVPAAGRATDQAILEEGFYSVVAMIQAVLGAGPGRRVKDLPVTIVCSQAMDVSGADRLLPARATLTGPCRVLPHEAPDIRCRLVDVPADPAARYAGWLAGQVLASQWEGGTVQAYRGPQRWTLDYAACAPLADPQAPGLRHEGVYLITGGLGGMGLALATHLATQSQARCVLLGRSAVAPQPQWAALASDADTPGERARYAALQALHATGVPFEIVQGDVTDPQSIPAALERARARFGALHGVIHAAGLPGGGVLAQRGHEAMAAVLAPKVDGTRALLRAVEGLELDFIVLCSSIAAAVGAYGDADYCAANAYLDACAARARQALGVPVWSLGWDTWSEVGMAAHRQAPSGAAIAPGQGAAALARIVATAGGGNVLVSPQGLRAKRARAQSLDYADDVAQPVVAATRHPRPALPNAYVAPASDLEEALAELWSGVLGFEPIGAGDSLFDLGGDSLTAIQILAQVRKQYELALHPAELFNDPTVAGLATRVELGLIEQIARS</sequence>
<dbReference type="FunFam" id="3.40.47.10:FF:000042">
    <property type="entry name" value="Polyketide synthase Pks13"/>
    <property type="match status" value="1"/>
</dbReference>
<evidence type="ECO:0000256" key="9">
    <source>
        <dbReference type="ARBA" id="ARBA00023098"/>
    </source>
</evidence>
<evidence type="ECO:0000256" key="13">
    <source>
        <dbReference type="ARBA" id="ARBA00052119"/>
    </source>
</evidence>
<name>A0A157MGX3_9BORD</name>
<dbReference type="Pfam" id="PF00550">
    <property type="entry name" value="PP-binding"/>
    <property type="match status" value="1"/>
</dbReference>
<comment type="catalytic activity">
    <reaction evidence="13">
        <text>docosanoyl-[(phenol)carboxyphthiodiolenone synthase] + 2 (S)-methylmalonyl-CoA + 3 malonyl-CoA + 5 NADPH + 10 H(+) = C34-carboxyphthiodiolenone-[(phenol)carboxyphthiodiolenone synthase] + 5 CO2 + 5 NADP(+) + 5 CoA + 2 H2O</text>
        <dbReference type="Rhea" id="RHEA:57752"/>
        <dbReference type="Rhea" id="RHEA-COMP:14987"/>
        <dbReference type="Rhea" id="RHEA-COMP:14988"/>
        <dbReference type="ChEBI" id="CHEBI:15377"/>
        <dbReference type="ChEBI" id="CHEBI:15378"/>
        <dbReference type="ChEBI" id="CHEBI:16526"/>
        <dbReference type="ChEBI" id="CHEBI:57287"/>
        <dbReference type="ChEBI" id="CHEBI:57327"/>
        <dbReference type="ChEBI" id="CHEBI:57384"/>
        <dbReference type="ChEBI" id="CHEBI:57783"/>
        <dbReference type="ChEBI" id="CHEBI:58349"/>
        <dbReference type="ChEBI" id="CHEBI:142237"/>
        <dbReference type="ChEBI" id="CHEBI:142238"/>
        <dbReference type="EC" id="2.3.1.292"/>
    </reaction>
</comment>
<dbReference type="PANTHER" id="PTHR43775">
    <property type="entry name" value="FATTY ACID SYNTHASE"/>
    <property type="match status" value="1"/>
</dbReference>
<evidence type="ECO:0000256" key="7">
    <source>
        <dbReference type="ARBA" id="ARBA00022857"/>
    </source>
</evidence>
<dbReference type="InterPro" id="IPR020841">
    <property type="entry name" value="PKS_Beta-ketoAc_synthase_dom"/>
</dbReference>
<dbReference type="InterPro" id="IPR001227">
    <property type="entry name" value="Ac_transferase_dom_sf"/>
</dbReference>
<evidence type="ECO:0000256" key="16">
    <source>
        <dbReference type="ARBA" id="ARBA00066974"/>
    </source>
</evidence>
<feature type="domain" description="Carrier" evidence="21">
    <location>
        <begin position="1421"/>
        <end position="1496"/>
    </location>
</feature>
<evidence type="ECO:0000256" key="15">
    <source>
        <dbReference type="ARBA" id="ARBA00058455"/>
    </source>
</evidence>
<dbReference type="InterPro" id="IPR014031">
    <property type="entry name" value="Ketoacyl_synth_C"/>
</dbReference>
<dbReference type="Gene3D" id="3.40.47.10">
    <property type="match status" value="1"/>
</dbReference>
<dbReference type="EC" id="2.3.1.292" evidence="16"/>
<dbReference type="Pfam" id="PF02801">
    <property type="entry name" value="Ketoacyl-synt_C"/>
    <property type="match status" value="1"/>
</dbReference>
<evidence type="ECO:0000313" key="23">
    <source>
        <dbReference type="EMBL" id="SAI08030.1"/>
    </source>
</evidence>
<evidence type="ECO:0000256" key="1">
    <source>
        <dbReference type="ARBA" id="ARBA00001937"/>
    </source>
</evidence>
<dbReference type="GO" id="GO:0034081">
    <property type="term" value="C:polyketide synthase complex"/>
    <property type="evidence" value="ECO:0007669"/>
    <property type="project" value="UniProtKB-ARBA"/>
</dbReference>
<dbReference type="SMART" id="SM00825">
    <property type="entry name" value="PKS_KS"/>
    <property type="match status" value="1"/>
</dbReference>
<evidence type="ECO:0000256" key="17">
    <source>
        <dbReference type="ARBA" id="ARBA00073623"/>
    </source>
</evidence>
<evidence type="ECO:0000256" key="3">
    <source>
        <dbReference type="ARBA" id="ARBA00022450"/>
    </source>
</evidence>
<dbReference type="Pfam" id="PF08659">
    <property type="entry name" value="KR"/>
    <property type="match status" value="1"/>
</dbReference>
<dbReference type="InterPro" id="IPR057326">
    <property type="entry name" value="KR_dom"/>
</dbReference>
<dbReference type="SUPFAM" id="SSF53901">
    <property type="entry name" value="Thiolase-like"/>
    <property type="match status" value="1"/>
</dbReference>
<dbReference type="GO" id="GO:0031177">
    <property type="term" value="F:phosphopantetheine binding"/>
    <property type="evidence" value="ECO:0007669"/>
    <property type="project" value="InterPro"/>
</dbReference>
<dbReference type="GO" id="GO:0004312">
    <property type="term" value="F:fatty acid synthase activity"/>
    <property type="evidence" value="ECO:0007669"/>
    <property type="project" value="TreeGrafter"/>
</dbReference>
<dbReference type="SMART" id="SM00822">
    <property type="entry name" value="PKS_KR"/>
    <property type="match status" value="1"/>
</dbReference>
<evidence type="ECO:0000256" key="8">
    <source>
        <dbReference type="ARBA" id="ARBA00023002"/>
    </source>
</evidence>
<dbReference type="InterPro" id="IPR006162">
    <property type="entry name" value="Ppantetheine_attach_site"/>
</dbReference>
<keyword evidence="3" id="KW-0596">Phosphopantetheine</keyword>
<dbReference type="InterPro" id="IPR032821">
    <property type="entry name" value="PKS_assoc"/>
</dbReference>
<keyword evidence="6" id="KW-0276">Fatty acid metabolism</keyword>
<dbReference type="InterPro" id="IPR049490">
    <property type="entry name" value="C883_1060-like_KR_N"/>
</dbReference>
<dbReference type="PROSITE" id="PS50075">
    <property type="entry name" value="CARRIER"/>
    <property type="match status" value="1"/>
</dbReference>
<reference evidence="23 24" key="1">
    <citation type="submission" date="2016-03" db="EMBL/GenBank/DDBJ databases">
        <authorList>
            <consortium name="Pathogen Informatics"/>
        </authorList>
    </citation>
    <scope>NUCLEOTIDE SEQUENCE [LARGE SCALE GENOMIC DNA]</scope>
    <source>
        <strain evidence="23 24">NCTC13364</strain>
    </source>
</reference>
<dbReference type="InterPro" id="IPR014030">
    <property type="entry name" value="Ketoacyl_synth_N"/>
</dbReference>
<dbReference type="GO" id="GO:0004315">
    <property type="term" value="F:3-oxoacyl-[acyl-carrier-protein] synthase activity"/>
    <property type="evidence" value="ECO:0007669"/>
    <property type="project" value="InterPro"/>
</dbReference>
<keyword evidence="7" id="KW-0521">NADP</keyword>
<dbReference type="SUPFAM" id="SSF55048">
    <property type="entry name" value="Probable ACP-binding domain of malonyl-CoA ACP transacylase"/>
    <property type="match status" value="1"/>
</dbReference>
<evidence type="ECO:0000256" key="6">
    <source>
        <dbReference type="ARBA" id="ARBA00022832"/>
    </source>
</evidence>
<keyword evidence="23" id="KW-0012">Acyltransferase</keyword>
<comment type="cofactor">
    <cofactor evidence="2">
        <name>pantetheine 4'-phosphate</name>
        <dbReference type="ChEBI" id="CHEBI:47942"/>
    </cofactor>
</comment>
<dbReference type="InterPro" id="IPR050091">
    <property type="entry name" value="PKS_NRPS_Biosynth_Enz"/>
</dbReference>
<dbReference type="PROSITE" id="PS00012">
    <property type="entry name" value="PHOSPHOPANTETHEINE"/>
    <property type="match status" value="1"/>
</dbReference>
<protein>
    <recommendedName>
        <fullName evidence="17">Phenolphthiocerol/phthiocerol polyketide synthase subunit E</fullName>
        <ecNumber evidence="16">2.3.1.292</ecNumber>
    </recommendedName>
    <alternativeName>
        <fullName evidence="19">(Phenol)carboxyphthiodiolenone synthase subunit E</fullName>
    </alternativeName>
    <alternativeName>
        <fullName evidence="20">Beta-ketoacyl-acyl-carrier-protein synthase I</fullName>
    </alternativeName>
    <alternativeName>
        <fullName evidence="18">Phthiocerol synthesis polyketide synthase type I PpsE</fullName>
    </alternativeName>
</protein>
<evidence type="ECO:0000256" key="18">
    <source>
        <dbReference type="ARBA" id="ARBA00075053"/>
    </source>
</evidence>
<dbReference type="InterPro" id="IPR016036">
    <property type="entry name" value="Malonyl_transacylase_ACP-bd"/>
</dbReference>
<comment type="function">
    <text evidence="15">Part of the PpsABCDE complex involved in the biosynthesis of the lipid core common to phthiocerols and phenolphthiocerols by successive additions of malonyl-CoA or methylmalonyl-CoA extender units. PpsA can accept as substrate the activated forms of either icosanoyl (C20), docosanoyl (C22) or lignoceroyl (C24) groups from FadD26, or a (4-hydroxyphenyl)-C17 or (4-hydroxyphenyl)-C19 fatty acyl from FadD29. PpsA initiates the biosynthesis and extends its substrate using a malonyl-CoA extender unit. The PpsB and PpsC proteins add the second and third malonyl-CoA extender units. PpsD adds an (R)-methylmalonyl unit and PpsE adds a second (R)-methylmalonyl unit. The incorporation of the methylmalonyl units results in formation of two branched methyl groups in the elongated product.</text>
</comment>
<dbReference type="PROSITE" id="PS52004">
    <property type="entry name" value="KS3_2"/>
    <property type="match status" value="1"/>
</dbReference>
<dbReference type="SMART" id="SM00827">
    <property type="entry name" value="PKS_AT"/>
    <property type="match status" value="1"/>
</dbReference>
<dbReference type="RefSeq" id="WP_066410123.1">
    <property type="nucleotide sequence ID" value="NZ_FKBS01000012.1"/>
</dbReference>
<evidence type="ECO:0000313" key="24">
    <source>
        <dbReference type="Proteomes" id="UP000077037"/>
    </source>
</evidence>
<dbReference type="CDD" id="cd08953">
    <property type="entry name" value="KR_2_SDR_x"/>
    <property type="match status" value="1"/>
</dbReference>
<accession>A0A157MGX3</accession>
<keyword evidence="4" id="KW-0597">Phosphoprotein</keyword>
<comment type="catalytic activity">
    <reaction evidence="14">
        <text>icosanoyl-[(phenol)carboxyphthiodiolenone synthase] + 2 (S)-methylmalonyl-CoA + 3 malonyl-CoA + 5 NADPH + 10 H(+) = C32-carboxyphthiodiolenone-[(phenol)carboxyphthiodiolenone synthase] + 5 CO2 + 5 NADP(+) + 5 CoA + 2 H2O</text>
        <dbReference type="Rhea" id="RHEA:57748"/>
        <dbReference type="Rhea" id="RHEA-COMP:14985"/>
        <dbReference type="Rhea" id="RHEA-COMP:14986"/>
        <dbReference type="ChEBI" id="CHEBI:15377"/>
        <dbReference type="ChEBI" id="CHEBI:15378"/>
        <dbReference type="ChEBI" id="CHEBI:16526"/>
        <dbReference type="ChEBI" id="CHEBI:57287"/>
        <dbReference type="ChEBI" id="CHEBI:57327"/>
        <dbReference type="ChEBI" id="CHEBI:57384"/>
        <dbReference type="ChEBI" id="CHEBI:57783"/>
        <dbReference type="ChEBI" id="CHEBI:58349"/>
        <dbReference type="ChEBI" id="CHEBI:87848"/>
        <dbReference type="ChEBI" id="CHEBI:142236"/>
        <dbReference type="EC" id="2.3.1.292"/>
    </reaction>
</comment>
<dbReference type="InterPro" id="IPR036291">
    <property type="entry name" value="NAD(P)-bd_dom_sf"/>
</dbReference>
<dbReference type="EMBL" id="FKBS01000012">
    <property type="protein sequence ID" value="SAI08030.1"/>
    <property type="molecule type" value="Genomic_DNA"/>
</dbReference>
<dbReference type="FunFam" id="1.10.1200.10:FF:000005">
    <property type="entry name" value="Nonribosomal peptide synthetase 1"/>
    <property type="match status" value="1"/>
</dbReference>
<keyword evidence="9" id="KW-0443">Lipid metabolism</keyword>
<keyword evidence="8" id="KW-0560">Oxidoreductase</keyword>
<dbReference type="Gene3D" id="3.30.70.3290">
    <property type="match status" value="1"/>
</dbReference>
<dbReference type="InterPro" id="IPR016039">
    <property type="entry name" value="Thiolase-like"/>
</dbReference>
<dbReference type="Pfam" id="PF00109">
    <property type="entry name" value="ketoacyl-synt"/>
    <property type="match status" value="1"/>
</dbReference>
<dbReference type="InterPro" id="IPR013968">
    <property type="entry name" value="PKS_KR"/>
</dbReference>
<dbReference type="Gene3D" id="1.10.1200.10">
    <property type="entry name" value="ACP-like"/>
    <property type="match status" value="1"/>
</dbReference>
<evidence type="ECO:0000256" key="10">
    <source>
        <dbReference type="ARBA" id="ARBA00023268"/>
    </source>
</evidence>
<feature type="domain" description="Ketosynthase family 3 (KS3)" evidence="22">
    <location>
        <begin position="14"/>
        <end position="442"/>
    </location>
</feature>
<evidence type="ECO:0000259" key="21">
    <source>
        <dbReference type="PROSITE" id="PS50075"/>
    </source>
</evidence>
<keyword evidence="5 23" id="KW-0808">Transferase</keyword>
<dbReference type="PANTHER" id="PTHR43775:SF51">
    <property type="entry name" value="INACTIVE PHENOLPHTHIOCEROL SYNTHESIS POLYKETIDE SYNTHASE TYPE I PKS1-RELATED"/>
    <property type="match status" value="1"/>
</dbReference>
<evidence type="ECO:0000256" key="2">
    <source>
        <dbReference type="ARBA" id="ARBA00001957"/>
    </source>
</evidence>
<dbReference type="Pfam" id="PF21394">
    <property type="entry name" value="Beta-ketacyl_N"/>
    <property type="match status" value="1"/>
</dbReference>
<evidence type="ECO:0000256" key="20">
    <source>
        <dbReference type="ARBA" id="ARBA00084020"/>
    </source>
</evidence>
<comment type="catalytic activity">
    <reaction evidence="11">
        <text>17-(4-hydroxyphenyl)heptadecanoyl-[(phenol)carboxyphthiodiolenone synthase] + 2 (S)-methylmalonyl-CoA + 3 malonyl-CoA + 5 NADPH + 10 H(+) = C35-(phenol)carboxyphthiodiolenone-[(phenol)carboxyphthiodiolenone synthase] + 5 CO2 + 5 NADP(+) + 5 CoA + 2 H2O</text>
        <dbReference type="Rhea" id="RHEA:57756"/>
        <dbReference type="Rhea" id="RHEA-COMP:14272"/>
        <dbReference type="Rhea" id="RHEA-COMP:14989"/>
        <dbReference type="ChEBI" id="CHEBI:15377"/>
        <dbReference type="ChEBI" id="CHEBI:15378"/>
        <dbReference type="ChEBI" id="CHEBI:16526"/>
        <dbReference type="ChEBI" id="CHEBI:57287"/>
        <dbReference type="ChEBI" id="CHEBI:57327"/>
        <dbReference type="ChEBI" id="CHEBI:57384"/>
        <dbReference type="ChEBI" id="CHEBI:57783"/>
        <dbReference type="ChEBI" id="CHEBI:58349"/>
        <dbReference type="ChEBI" id="CHEBI:133300"/>
        <dbReference type="ChEBI" id="CHEBI:142259"/>
        <dbReference type="EC" id="2.3.1.292"/>
    </reaction>
</comment>
<evidence type="ECO:0000256" key="19">
    <source>
        <dbReference type="ARBA" id="ARBA00078169"/>
    </source>
</evidence>
<dbReference type="SUPFAM" id="SSF47336">
    <property type="entry name" value="ACP-like"/>
    <property type="match status" value="1"/>
</dbReference>
<evidence type="ECO:0000256" key="11">
    <source>
        <dbReference type="ARBA" id="ARBA00050973"/>
    </source>
</evidence>
<dbReference type="Pfam" id="PF00698">
    <property type="entry name" value="Acyl_transf_1"/>
    <property type="match status" value="1"/>
</dbReference>
<proteinExistence type="predicted"/>
<comment type="catalytic activity">
    <reaction evidence="12">
        <text>19-(4-hydroxyphenyl)nonadecanoyl-[(phenol)carboxyphthiodiolenone synthase] + 2 (S)-methylmalonyl-CoA + 3 malonyl-CoA + 5 NADPH + 10 H(+) = C37-(phenol)carboxyphthiodiolenone-[(phenol)carboxyphthiodiolenone synthase] + 5 CO2 + 5 NADP(+) + 5 CoA + 2 H2O</text>
        <dbReference type="Rhea" id="RHEA:57760"/>
        <dbReference type="Rhea" id="RHEA-COMP:14273"/>
        <dbReference type="Rhea" id="RHEA-COMP:14990"/>
        <dbReference type="ChEBI" id="CHEBI:15377"/>
        <dbReference type="ChEBI" id="CHEBI:15378"/>
        <dbReference type="ChEBI" id="CHEBI:16526"/>
        <dbReference type="ChEBI" id="CHEBI:57287"/>
        <dbReference type="ChEBI" id="CHEBI:57327"/>
        <dbReference type="ChEBI" id="CHEBI:57384"/>
        <dbReference type="ChEBI" id="CHEBI:57783"/>
        <dbReference type="ChEBI" id="CHEBI:58349"/>
        <dbReference type="ChEBI" id="CHEBI:133301"/>
        <dbReference type="ChEBI" id="CHEBI:142260"/>
        <dbReference type="EC" id="2.3.1.292"/>
    </reaction>
</comment>
<evidence type="ECO:0000259" key="22">
    <source>
        <dbReference type="PROSITE" id="PS52004"/>
    </source>
</evidence>
<dbReference type="GO" id="GO:0016491">
    <property type="term" value="F:oxidoreductase activity"/>
    <property type="evidence" value="ECO:0007669"/>
    <property type="project" value="UniProtKB-KW"/>
</dbReference>
<dbReference type="Proteomes" id="UP000077037">
    <property type="component" value="Unassembled WGS sequence"/>
</dbReference>
<dbReference type="InterPro" id="IPR018201">
    <property type="entry name" value="Ketoacyl_synth_AS"/>
</dbReference>
<dbReference type="Gene3D" id="3.40.366.10">
    <property type="entry name" value="Malonyl-Coenzyme A Acyl Carrier Protein, domain 2"/>
    <property type="match status" value="1"/>
</dbReference>
<dbReference type="InterPro" id="IPR014043">
    <property type="entry name" value="Acyl_transferase_dom"/>
</dbReference>
<dbReference type="SMART" id="SM00823">
    <property type="entry name" value="PKS_PP"/>
    <property type="match status" value="1"/>
</dbReference>
<dbReference type="InterPro" id="IPR020806">
    <property type="entry name" value="PKS_PP-bd"/>
</dbReference>
<dbReference type="OrthoDB" id="9778690at2"/>
<dbReference type="InterPro" id="IPR036736">
    <property type="entry name" value="ACP-like_sf"/>
</dbReference>
<dbReference type="GO" id="GO:0006633">
    <property type="term" value="P:fatty acid biosynthetic process"/>
    <property type="evidence" value="ECO:0007669"/>
    <property type="project" value="InterPro"/>
</dbReference>
<evidence type="ECO:0000256" key="4">
    <source>
        <dbReference type="ARBA" id="ARBA00022553"/>
    </source>
</evidence>
<dbReference type="CDD" id="cd00833">
    <property type="entry name" value="PKS"/>
    <property type="match status" value="1"/>
</dbReference>
<dbReference type="InterPro" id="IPR016035">
    <property type="entry name" value="Acyl_Trfase/lysoPLipase"/>
</dbReference>
<dbReference type="SUPFAM" id="SSF52151">
    <property type="entry name" value="FabD/lysophospholipase-like"/>
    <property type="match status" value="1"/>
</dbReference>
<evidence type="ECO:0000256" key="12">
    <source>
        <dbReference type="ARBA" id="ARBA00051971"/>
    </source>
</evidence>
<dbReference type="InterPro" id="IPR009081">
    <property type="entry name" value="PP-bd_ACP"/>
</dbReference>
<gene>
    <name evidence="23" type="primary">wcbR_3</name>
    <name evidence="23" type="ORF">SAMEA1982600_01250</name>
</gene>